<dbReference type="EMBL" id="CAJQUM010000001">
    <property type="protein sequence ID" value="CAG4882341.1"/>
    <property type="molecule type" value="Genomic_DNA"/>
</dbReference>
<gene>
    <name evidence="8" type="ORF">GTOL_10223</name>
</gene>
<dbReference type="PANTHER" id="PTHR30521:SF0">
    <property type="entry name" value="DYP-TYPE PEROXIDASE FAMILY PROTEIN"/>
    <property type="match status" value="1"/>
</dbReference>
<evidence type="ECO:0000256" key="4">
    <source>
        <dbReference type="ARBA" id="ARBA00023002"/>
    </source>
</evidence>
<evidence type="ECO:0000256" key="3">
    <source>
        <dbReference type="ARBA" id="ARBA00022723"/>
    </source>
</evidence>
<dbReference type="PANTHER" id="PTHR30521">
    <property type="entry name" value="DEFERROCHELATASE/PEROXIDASE"/>
    <property type="match status" value="1"/>
</dbReference>
<evidence type="ECO:0000256" key="2">
    <source>
        <dbReference type="ARBA" id="ARBA00022559"/>
    </source>
</evidence>
<keyword evidence="2 8" id="KW-0575">Peroxidase</keyword>
<dbReference type="PROSITE" id="PS51404">
    <property type="entry name" value="DYP_PEROXIDASE"/>
    <property type="match status" value="1"/>
</dbReference>
<comment type="cofactor">
    <cofactor evidence="1">
        <name>heme b</name>
        <dbReference type="ChEBI" id="CHEBI:60344"/>
    </cofactor>
</comment>
<dbReference type="GO" id="GO:0005829">
    <property type="term" value="C:cytosol"/>
    <property type="evidence" value="ECO:0007669"/>
    <property type="project" value="TreeGrafter"/>
</dbReference>
<dbReference type="InterPro" id="IPR011008">
    <property type="entry name" value="Dimeric_a/b-barrel"/>
</dbReference>
<reference evidence="8" key="1">
    <citation type="submission" date="2021-04" db="EMBL/GenBank/DDBJ databases">
        <authorList>
            <person name="Hornung B."/>
        </authorList>
    </citation>
    <scope>NUCLEOTIDE SEQUENCE</scope>
    <source>
        <strain evidence="8">G5G6</strain>
    </source>
</reference>
<evidence type="ECO:0000256" key="1">
    <source>
        <dbReference type="ARBA" id="ARBA00001970"/>
    </source>
</evidence>
<name>A0A916J313_9PROT</name>
<keyword evidence="4" id="KW-0560">Oxidoreductase</keyword>
<dbReference type="AlphaFoldDB" id="A0A916J313"/>
<feature type="domain" description="Dyp-type peroxidase C-terminal" evidence="7">
    <location>
        <begin position="137"/>
        <end position="293"/>
    </location>
</feature>
<dbReference type="InterPro" id="IPR048328">
    <property type="entry name" value="Dyp_perox_C"/>
</dbReference>
<dbReference type="NCBIfam" id="TIGR01413">
    <property type="entry name" value="Dyp_perox_fam"/>
    <property type="match status" value="1"/>
</dbReference>
<feature type="compositionally biased region" description="Basic and acidic residues" evidence="6">
    <location>
        <begin position="193"/>
        <end position="208"/>
    </location>
</feature>
<dbReference type="Pfam" id="PF20628">
    <property type="entry name" value="Dyp_perox_C"/>
    <property type="match status" value="1"/>
</dbReference>
<dbReference type="Proteomes" id="UP000742786">
    <property type="component" value="Unassembled WGS sequence"/>
</dbReference>
<feature type="region of interest" description="Disordered" evidence="6">
    <location>
        <begin position="193"/>
        <end position="212"/>
    </location>
</feature>
<dbReference type="SUPFAM" id="SSF54909">
    <property type="entry name" value="Dimeric alpha+beta barrel"/>
    <property type="match status" value="1"/>
</dbReference>
<keyword evidence="9" id="KW-1185">Reference proteome</keyword>
<keyword evidence="3" id="KW-0479">Metal-binding</keyword>
<evidence type="ECO:0000313" key="8">
    <source>
        <dbReference type="EMBL" id="CAG4882341.1"/>
    </source>
</evidence>
<dbReference type="GO" id="GO:0020037">
    <property type="term" value="F:heme binding"/>
    <property type="evidence" value="ECO:0007669"/>
    <property type="project" value="InterPro"/>
</dbReference>
<protein>
    <submittedName>
        <fullName evidence="8">Iron-dependent peroxidase</fullName>
    </submittedName>
</protein>
<organism evidence="8 9">
    <name type="scientific">Georgfuchsia toluolica</name>
    <dbReference type="NCBI Taxonomy" id="424218"/>
    <lineage>
        <taxon>Bacteria</taxon>
        <taxon>Pseudomonadati</taxon>
        <taxon>Pseudomonadota</taxon>
        <taxon>Betaproteobacteria</taxon>
        <taxon>Nitrosomonadales</taxon>
        <taxon>Sterolibacteriaceae</taxon>
        <taxon>Georgfuchsia</taxon>
    </lineage>
</organism>
<proteinExistence type="predicted"/>
<dbReference type="GO" id="GO:0046872">
    <property type="term" value="F:metal ion binding"/>
    <property type="evidence" value="ECO:0007669"/>
    <property type="project" value="UniProtKB-KW"/>
</dbReference>
<evidence type="ECO:0000313" key="9">
    <source>
        <dbReference type="Proteomes" id="UP000742786"/>
    </source>
</evidence>
<evidence type="ECO:0000256" key="5">
    <source>
        <dbReference type="ARBA" id="ARBA00023004"/>
    </source>
</evidence>
<evidence type="ECO:0000259" key="7">
    <source>
        <dbReference type="Pfam" id="PF20628"/>
    </source>
</evidence>
<sequence>MFHHVDGRVSMDRTLVQHGILDAVPAQGSYLFFSVCGEGKLRKALKKLARYADGEAIVVGIGASLAKALNVDIQGLRNFSVLGGAVDVPSTPFALWCWLRGSDRGELLLRTRELEYLLDDAFQLELAIDAFKYDSGRDLTGYEDGTENPKGDAAVAAALVTKGKTGIKGSSFVAVQQWLHDLDHFESWPKKRQDNTIGRRREDNKELVKAPASAHVKRTAQEGFDPQAFVLRRSMPWSESDGSMGLVFVAFGSSFDAFEVQMRRMAGMDDAIVDALFGFSRPLTGSFFWCPPMQGRELDLSAVKL</sequence>
<accession>A0A916J313</accession>
<keyword evidence="5" id="KW-0408">Iron</keyword>
<evidence type="ECO:0000256" key="6">
    <source>
        <dbReference type="SAM" id="MobiDB-lite"/>
    </source>
</evidence>
<comment type="caution">
    <text evidence="8">The sequence shown here is derived from an EMBL/GenBank/DDBJ whole genome shotgun (WGS) entry which is preliminary data.</text>
</comment>
<dbReference type="GO" id="GO:0004601">
    <property type="term" value="F:peroxidase activity"/>
    <property type="evidence" value="ECO:0007669"/>
    <property type="project" value="UniProtKB-KW"/>
</dbReference>
<dbReference type="InterPro" id="IPR006314">
    <property type="entry name" value="Dyp_peroxidase"/>
</dbReference>